<dbReference type="PANTHER" id="PTHR33317">
    <property type="entry name" value="POLYNUCLEOTIDYL TRANSFERASE, RIBONUCLEASE H-LIKE SUPERFAMILY PROTEIN"/>
    <property type="match status" value="1"/>
</dbReference>
<keyword evidence="3 5" id="KW-0540">Nuclease</keyword>
<dbReference type="GO" id="GO:0005829">
    <property type="term" value="C:cytosol"/>
    <property type="evidence" value="ECO:0007669"/>
    <property type="project" value="TreeGrafter"/>
</dbReference>
<dbReference type="EMBL" id="JAGQHR010000014">
    <property type="protein sequence ID" value="MCA9726264.1"/>
    <property type="molecule type" value="Genomic_DNA"/>
</dbReference>
<dbReference type="InterPro" id="IPR037027">
    <property type="entry name" value="YqgF/RNaseH-like_dom_sf"/>
</dbReference>
<sequence length="157" mass="17216">MTERIGPVLGIDFGLRRTGLAASDPEHILASGLPTFVQAPGRSLRRILVALHEQHGFSGVVLGVPRRDDGSVGGPAEEILALGRWIEKEMQLPVAYVDESLTTLEAGRRLADAPKRVRRDRTKRDEMAARILLQEFLDGGCRFEDYPRPVPPGEPAA</sequence>
<dbReference type="SMART" id="SM00732">
    <property type="entry name" value="YqgFc"/>
    <property type="match status" value="1"/>
</dbReference>
<evidence type="ECO:0000256" key="3">
    <source>
        <dbReference type="ARBA" id="ARBA00022722"/>
    </source>
</evidence>
<evidence type="ECO:0000256" key="5">
    <source>
        <dbReference type="HAMAP-Rule" id="MF_00651"/>
    </source>
</evidence>
<comment type="subcellular location">
    <subcellularLocation>
        <location evidence="5">Cytoplasm</location>
    </subcellularLocation>
</comment>
<dbReference type="Proteomes" id="UP000697710">
    <property type="component" value="Unassembled WGS sequence"/>
</dbReference>
<evidence type="ECO:0000313" key="7">
    <source>
        <dbReference type="EMBL" id="MCA9726264.1"/>
    </source>
</evidence>
<feature type="domain" description="YqgF/RNase H-like" evidence="6">
    <location>
        <begin position="6"/>
        <end position="106"/>
    </location>
</feature>
<dbReference type="HAMAP" id="MF_00651">
    <property type="entry name" value="Nuclease_YqgF"/>
    <property type="match status" value="1"/>
</dbReference>
<dbReference type="CDD" id="cd16964">
    <property type="entry name" value="YqgF"/>
    <property type="match status" value="1"/>
</dbReference>
<dbReference type="InterPro" id="IPR012337">
    <property type="entry name" value="RNaseH-like_sf"/>
</dbReference>
<dbReference type="GO" id="GO:0004518">
    <property type="term" value="F:nuclease activity"/>
    <property type="evidence" value="ECO:0007669"/>
    <property type="project" value="UniProtKB-KW"/>
</dbReference>
<gene>
    <name evidence="7" type="primary">ruvX</name>
    <name evidence="7" type="ORF">KC729_01170</name>
</gene>
<dbReference type="InterPro" id="IPR006641">
    <property type="entry name" value="YqgF/RNaseH-like_dom"/>
</dbReference>
<dbReference type="GO" id="GO:0000967">
    <property type="term" value="P:rRNA 5'-end processing"/>
    <property type="evidence" value="ECO:0007669"/>
    <property type="project" value="UniProtKB-UniRule"/>
</dbReference>
<organism evidence="7 8">
    <name type="scientific">Eiseniibacteriota bacterium</name>
    <dbReference type="NCBI Taxonomy" id="2212470"/>
    <lineage>
        <taxon>Bacteria</taxon>
        <taxon>Candidatus Eiseniibacteriota</taxon>
    </lineage>
</organism>
<comment type="similarity">
    <text evidence="5">Belongs to the YqgF HJR family.</text>
</comment>
<keyword evidence="1 5" id="KW-0963">Cytoplasm</keyword>
<name>A0A956LVD9_UNCEI</name>
<accession>A0A956LVD9</accession>
<evidence type="ECO:0000256" key="4">
    <source>
        <dbReference type="ARBA" id="ARBA00022801"/>
    </source>
</evidence>
<dbReference type="GO" id="GO:0016788">
    <property type="term" value="F:hydrolase activity, acting on ester bonds"/>
    <property type="evidence" value="ECO:0007669"/>
    <property type="project" value="UniProtKB-UniRule"/>
</dbReference>
<comment type="function">
    <text evidence="5">Could be a nuclease involved in processing of the 5'-end of pre-16S rRNA.</text>
</comment>
<dbReference type="Pfam" id="PF03652">
    <property type="entry name" value="RuvX"/>
    <property type="match status" value="1"/>
</dbReference>
<dbReference type="InterPro" id="IPR005227">
    <property type="entry name" value="YqgF"/>
</dbReference>
<dbReference type="SUPFAM" id="SSF53098">
    <property type="entry name" value="Ribonuclease H-like"/>
    <property type="match status" value="1"/>
</dbReference>
<dbReference type="EC" id="3.1.-.-" evidence="5"/>
<reference evidence="7" key="1">
    <citation type="submission" date="2020-04" db="EMBL/GenBank/DDBJ databases">
        <authorList>
            <person name="Zhang T."/>
        </authorList>
    </citation>
    <scope>NUCLEOTIDE SEQUENCE</scope>
    <source>
        <strain evidence="7">HKST-UBA01</strain>
    </source>
</reference>
<reference evidence="7" key="2">
    <citation type="journal article" date="2021" name="Microbiome">
        <title>Successional dynamics and alternative stable states in a saline activated sludge microbial community over 9 years.</title>
        <authorList>
            <person name="Wang Y."/>
            <person name="Ye J."/>
            <person name="Ju F."/>
            <person name="Liu L."/>
            <person name="Boyd J.A."/>
            <person name="Deng Y."/>
            <person name="Parks D.H."/>
            <person name="Jiang X."/>
            <person name="Yin X."/>
            <person name="Woodcroft B.J."/>
            <person name="Tyson G.W."/>
            <person name="Hugenholtz P."/>
            <person name="Polz M.F."/>
            <person name="Zhang T."/>
        </authorList>
    </citation>
    <scope>NUCLEOTIDE SEQUENCE</scope>
    <source>
        <strain evidence="7">HKST-UBA01</strain>
    </source>
</reference>
<evidence type="ECO:0000313" key="8">
    <source>
        <dbReference type="Proteomes" id="UP000697710"/>
    </source>
</evidence>
<evidence type="ECO:0000259" key="6">
    <source>
        <dbReference type="SMART" id="SM00732"/>
    </source>
</evidence>
<protein>
    <recommendedName>
        <fullName evidence="5">Putative pre-16S rRNA nuclease</fullName>
        <ecNumber evidence="5">3.1.-.-</ecNumber>
    </recommendedName>
</protein>
<evidence type="ECO:0000256" key="2">
    <source>
        <dbReference type="ARBA" id="ARBA00022517"/>
    </source>
</evidence>
<dbReference type="PANTHER" id="PTHR33317:SF4">
    <property type="entry name" value="POLYNUCLEOTIDYL TRANSFERASE, RIBONUCLEASE H-LIKE SUPERFAMILY PROTEIN"/>
    <property type="match status" value="1"/>
</dbReference>
<dbReference type="Gene3D" id="3.30.420.140">
    <property type="entry name" value="YqgF/RNase H-like domain"/>
    <property type="match status" value="1"/>
</dbReference>
<keyword evidence="4 5" id="KW-0378">Hydrolase</keyword>
<comment type="caution">
    <text evidence="7">The sequence shown here is derived from an EMBL/GenBank/DDBJ whole genome shotgun (WGS) entry which is preliminary data.</text>
</comment>
<dbReference type="NCBIfam" id="TIGR00250">
    <property type="entry name" value="RNAse_H_YqgF"/>
    <property type="match status" value="1"/>
</dbReference>
<dbReference type="AlphaFoldDB" id="A0A956LVD9"/>
<keyword evidence="2 5" id="KW-0690">Ribosome biogenesis</keyword>
<proteinExistence type="inferred from homology"/>
<evidence type="ECO:0000256" key="1">
    <source>
        <dbReference type="ARBA" id="ARBA00022490"/>
    </source>
</evidence>